<organism evidence="2">
    <name type="scientific">Arundo donax</name>
    <name type="common">Giant reed</name>
    <name type="synonym">Donax arundinaceus</name>
    <dbReference type="NCBI Taxonomy" id="35708"/>
    <lineage>
        <taxon>Eukaryota</taxon>
        <taxon>Viridiplantae</taxon>
        <taxon>Streptophyta</taxon>
        <taxon>Embryophyta</taxon>
        <taxon>Tracheophyta</taxon>
        <taxon>Spermatophyta</taxon>
        <taxon>Magnoliopsida</taxon>
        <taxon>Liliopsida</taxon>
        <taxon>Poales</taxon>
        <taxon>Poaceae</taxon>
        <taxon>PACMAD clade</taxon>
        <taxon>Arundinoideae</taxon>
        <taxon>Arundineae</taxon>
        <taxon>Arundo</taxon>
    </lineage>
</organism>
<sequence>MYSGGSSGSDGSSRMYSSGELVARRRDVMATAGPSGEEAAAGPSGEGLVVRRR</sequence>
<name>A0A0A9GPN0_ARUDO</name>
<dbReference type="EMBL" id="GBRH01173390">
    <property type="protein sequence ID" value="JAE24506.1"/>
    <property type="molecule type" value="Transcribed_RNA"/>
</dbReference>
<evidence type="ECO:0000256" key="1">
    <source>
        <dbReference type="SAM" id="MobiDB-lite"/>
    </source>
</evidence>
<evidence type="ECO:0000313" key="2">
    <source>
        <dbReference type="EMBL" id="JAE24506.1"/>
    </source>
</evidence>
<protein>
    <submittedName>
        <fullName evidence="2">Uncharacterized protein</fullName>
    </submittedName>
</protein>
<reference evidence="2" key="1">
    <citation type="submission" date="2014-09" db="EMBL/GenBank/DDBJ databases">
        <authorList>
            <person name="Magalhaes I.L.F."/>
            <person name="Oliveira U."/>
            <person name="Santos F.R."/>
            <person name="Vidigal T.H.D.A."/>
            <person name="Brescovit A.D."/>
            <person name="Santos A.J."/>
        </authorList>
    </citation>
    <scope>NUCLEOTIDE SEQUENCE</scope>
    <source>
        <tissue evidence="2">Shoot tissue taken approximately 20 cm above the soil surface</tissue>
    </source>
</reference>
<proteinExistence type="predicted"/>
<accession>A0A0A9GPN0</accession>
<dbReference type="AlphaFoldDB" id="A0A0A9GPN0"/>
<feature type="compositionally biased region" description="Low complexity" evidence="1">
    <location>
        <begin position="32"/>
        <end position="47"/>
    </location>
</feature>
<feature type="region of interest" description="Disordered" evidence="1">
    <location>
        <begin position="1"/>
        <end position="53"/>
    </location>
</feature>
<reference evidence="2" key="2">
    <citation type="journal article" date="2015" name="Data Brief">
        <title>Shoot transcriptome of the giant reed, Arundo donax.</title>
        <authorList>
            <person name="Barrero R.A."/>
            <person name="Guerrero F.D."/>
            <person name="Moolhuijzen P."/>
            <person name="Goolsby J.A."/>
            <person name="Tidwell J."/>
            <person name="Bellgard S.E."/>
            <person name="Bellgard M.I."/>
        </authorList>
    </citation>
    <scope>NUCLEOTIDE SEQUENCE</scope>
    <source>
        <tissue evidence="2">Shoot tissue taken approximately 20 cm above the soil surface</tissue>
    </source>
</reference>
<feature type="compositionally biased region" description="Low complexity" evidence="1">
    <location>
        <begin position="9"/>
        <end position="19"/>
    </location>
</feature>